<dbReference type="Gene3D" id="2.40.10.10">
    <property type="entry name" value="Trypsin-like serine proteases"/>
    <property type="match status" value="1"/>
</dbReference>
<organism evidence="4 5">
    <name type="scientific">Mesorhabditis spiculigera</name>
    <dbReference type="NCBI Taxonomy" id="96644"/>
    <lineage>
        <taxon>Eukaryota</taxon>
        <taxon>Metazoa</taxon>
        <taxon>Ecdysozoa</taxon>
        <taxon>Nematoda</taxon>
        <taxon>Chromadorea</taxon>
        <taxon>Rhabditida</taxon>
        <taxon>Rhabditina</taxon>
        <taxon>Rhabditomorpha</taxon>
        <taxon>Rhabditoidea</taxon>
        <taxon>Rhabditidae</taxon>
        <taxon>Mesorhabditinae</taxon>
        <taxon>Mesorhabditis</taxon>
    </lineage>
</organism>
<evidence type="ECO:0000313" key="5">
    <source>
        <dbReference type="Proteomes" id="UP001177023"/>
    </source>
</evidence>
<dbReference type="PRINTS" id="PR00722">
    <property type="entry name" value="CHYMOTRYPSIN"/>
</dbReference>
<dbReference type="InterPro" id="IPR001254">
    <property type="entry name" value="Trypsin_dom"/>
</dbReference>
<accession>A0AA36CIT9</accession>
<reference evidence="4" key="1">
    <citation type="submission" date="2023-06" db="EMBL/GenBank/DDBJ databases">
        <authorList>
            <person name="Delattre M."/>
        </authorList>
    </citation>
    <scope>NUCLEOTIDE SEQUENCE</scope>
    <source>
        <strain evidence="4">AF72</strain>
    </source>
</reference>
<dbReference type="AlphaFoldDB" id="A0AA36CIT9"/>
<dbReference type="InterPro" id="IPR009003">
    <property type="entry name" value="Peptidase_S1_PA"/>
</dbReference>
<feature type="non-terminal residue" evidence="4">
    <location>
        <position position="1"/>
    </location>
</feature>
<dbReference type="PROSITE" id="PS00135">
    <property type="entry name" value="TRYPSIN_SER"/>
    <property type="match status" value="1"/>
</dbReference>
<name>A0AA36CIT9_9BILA</name>
<keyword evidence="1" id="KW-1015">Disulfide bond</keyword>
<proteinExistence type="inferred from homology"/>
<dbReference type="SMART" id="SM00020">
    <property type="entry name" value="Tryp_SPc"/>
    <property type="match status" value="1"/>
</dbReference>
<dbReference type="Pfam" id="PF00089">
    <property type="entry name" value="Trypsin"/>
    <property type="match status" value="1"/>
</dbReference>
<dbReference type="GO" id="GO:0004252">
    <property type="term" value="F:serine-type endopeptidase activity"/>
    <property type="evidence" value="ECO:0007669"/>
    <property type="project" value="InterPro"/>
</dbReference>
<dbReference type="InterPro" id="IPR001314">
    <property type="entry name" value="Peptidase_S1A"/>
</dbReference>
<dbReference type="InterPro" id="IPR043504">
    <property type="entry name" value="Peptidase_S1_PA_chymotrypsin"/>
</dbReference>
<feature type="domain" description="Peptidase S1" evidence="3">
    <location>
        <begin position="36"/>
        <end position="268"/>
    </location>
</feature>
<evidence type="ECO:0000256" key="2">
    <source>
        <dbReference type="ARBA" id="ARBA00024195"/>
    </source>
</evidence>
<evidence type="ECO:0000313" key="4">
    <source>
        <dbReference type="EMBL" id="CAJ0569608.1"/>
    </source>
</evidence>
<dbReference type="PROSITE" id="PS50240">
    <property type="entry name" value="TRYPSIN_DOM"/>
    <property type="match status" value="1"/>
</dbReference>
<gene>
    <name evidence="4" type="ORF">MSPICULIGERA_LOCUS8080</name>
</gene>
<dbReference type="Proteomes" id="UP001177023">
    <property type="component" value="Unassembled WGS sequence"/>
</dbReference>
<dbReference type="EMBL" id="CATQJA010002078">
    <property type="protein sequence ID" value="CAJ0569608.1"/>
    <property type="molecule type" value="Genomic_DNA"/>
</dbReference>
<comment type="similarity">
    <text evidence="2">Belongs to the peptidase S1 family. CLIP subfamily.</text>
</comment>
<dbReference type="InterPro" id="IPR051487">
    <property type="entry name" value="Ser/Thr_Proteases_Immune/Dev"/>
</dbReference>
<evidence type="ECO:0000259" key="3">
    <source>
        <dbReference type="PROSITE" id="PS50240"/>
    </source>
</evidence>
<keyword evidence="5" id="KW-1185">Reference proteome</keyword>
<dbReference type="GO" id="GO:0006508">
    <property type="term" value="P:proteolysis"/>
    <property type="evidence" value="ECO:0007669"/>
    <property type="project" value="InterPro"/>
</dbReference>
<dbReference type="SUPFAM" id="SSF50494">
    <property type="entry name" value="Trypsin-like serine proteases"/>
    <property type="match status" value="1"/>
</dbReference>
<dbReference type="PANTHER" id="PTHR24256">
    <property type="entry name" value="TRYPTASE-RELATED"/>
    <property type="match status" value="1"/>
</dbReference>
<sequence length="279" mass="31611">MDTSPHDECVRRFREINPLITDYVINIWVDRVYNFLPELSWSIIEIGGLCRMYVRRQHLIGEERLIVIAGVANIRGQNQPQRQLIGVKQRHIHEKYRHHTANTTTKRPINSFPHDIALLELRTPIKLKKHVATKTILVKTEGILKESGHKAVVMGWGDIGEEVDNPITSPNLLYTILDVWTAAGCRSGNRAGMDLRHVICAERFDTGPCPGDSGGPLVMKVESKRTGAKYRIQIGVVSKAPPMCNYDGRPGIYMNVGYYCSWIERTTKIKTLCQNIKAL</sequence>
<evidence type="ECO:0000256" key="1">
    <source>
        <dbReference type="ARBA" id="ARBA00023157"/>
    </source>
</evidence>
<dbReference type="InterPro" id="IPR033116">
    <property type="entry name" value="TRYPSIN_SER"/>
</dbReference>
<protein>
    <recommendedName>
        <fullName evidence="3">Peptidase S1 domain-containing protein</fullName>
    </recommendedName>
</protein>
<comment type="caution">
    <text evidence="4">The sequence shown here is derived from an EMBL/GenBank/DDBJ whole genome shotgun (WGS) entry which is preliminary data.</text>
</comment>